<feature type="chain" id="PRO_5040986218" description="Tetratricopeptide repeat protein" evidence="2">
    <location>
        <begin position="27"/>
        <end position="465"/>
    </location>
</feature>
<dbReference type="Gene3D" id="1.25.40.10">
    <property type="entry name" value="Tetratricopeptide repeat domain"/>
    <property type="match status" value="2"/>
</dbReference>
<accession>A0A9W6B2M7</accession>
<dbReference type="AlphaFoldDB" id="A0A9W6B2M7"/>
<feature type="repeat" description="TPR" evidence="1">
    <location>
        <begin position="133"/>
        <end position="166"/>
    </location>
</feature>
<comment type="caution">
    <text evidence="3">The sequence shown here is derived from an EMBL/GenBank/DDBJ whole genome shotgun (WGS) entry which is preliminary data.</text>
</comment>
<keyword evidence="2" id="KW-0732">Signal</keyword>
<gene>
    <name evidence="3" type="ORF">NBRC110019_02800</name>
</gene>
<sequence length="465" mass="54187">MSFKYRSLFYNLLFIFSVSVVQTAIAQQDVDSLISIQYERLIGEGKYSDAHKMIDTLITANPNKDSYFLLKATAYLGESKYKECISIIDKAPYKADSKLLYTHLKGAAYFLNKEHEKAIQILQEYVNKHTDGALIYYDLSDFSFKMNEVDKSISYFKEGLAIDVDHDKLSYFCEQLRKNDRISDAYSIMKMAIENETNRNNKLVYAQDLIMYYVDDGRSDLIAHFCNKLINEYPDTDKLKLYRGMAYVTLELYEKALADVSPLVAKYPCDAKVNYIMTNALHSLQRYGEVIAYADEALKCEDLMEDVRTDIKRKLSSSYFMVELYDESEKVVDELLQSSSPDESYFLKLYLSFKKSDFENVVRYSQMILDVADFSYQTKAITTLMKSMAHFGLGEYDKFYESYMEAKNISGEEGEAIKYMFAASKEAKKTQILFKVSDSYEFDYKLLIPKKIYKKINRKYKLDWL</sequence>
<evidence type="ECO:0000256" key="2">
    <source>
        <dbReference type="SAM" id="SignalP"/>
    </source>
</evidence>
<evidence type="ECO:0000313" key="3">
    <source>
        <dbReference type="EMBL" id="GLB51241.1"/>
    </source>
</evidence>
<dbReference type="RefSeq" id="WP_281751578.1">
    <property type="nucleotide sequence ID" value="NZ_BRVP01000002.1"/>
</dbReference>
<dbReference type="SUPFAM" id="SSF48452">
    <property type="entry name" value="TPR-like"/>
    <property type="match status" value="2"/>
</dbReference>
<dbReference type="Pfam" id="PF12895">
    <property type="entry name" value="ANAPC3"/>
    <property type="match status" value="1"/>
</dbReference>
<dbReference type="InterPro" id="IPR019734">
    <property type="entry name" value="TPR_rpt"/>
</dbReference>
<keyword evidence="1" id="KW-0802">TPR repeat</keyword>
<organism evidence="3 4">
    <name type="scientific">Neptunitalea chrysea</name>
    <dbReference type="NCBI Taxonomy" id="1647581"/>
    <lineage>
        <taxon>Bacteria</taxon>
        <taxon>Pseudomonadati</taxon>
        <taxon>Bacteroidota</taxon>
        <taxon>Flavobacteriia</taxon>
        <taxon>Flavobacteriales</taxon>
        <taxon>Flavobacteriaceae</taxon>
        <taxon>Neptunitalea</taxon>
    </lineage>
</organism>
<reference evidence="3" key="1">
    <citation type="submission" date="2022-07" db="EMBL/GenBank/DDBJ databases">
        <title>Taxonomy of Novel Oxalotrophic and Methylotrophic Bacteria.</title>
        <authorList>
            <person name="Sahin N."/>
            <person name="Tani A."/>
        </authorList>
    </citation>
    <scope>NUCLEOTIDE SEQUENCE</scope>
    <source>
        <strain evidence="3">AM327</strain>
    </source>
</reference>
<proteinExistence type="predicted"/>
<keyword evidence="4" id="KW-1185">Reference proteome</keyword>
<evidence type="ECO:0000313" key="4">
    <source>
        <dbReference type="Proteomes" id="UP001143545"/>
    </source>
</evidence>
<dbReference type="EMBL" id="BRVP01000002">
    <property type="protein sequence ID" value="GLB51241.1"/>
    <property type="molecule type" value="Genomic_DNA"/>
</dbReference>
<dbReference type="Proteomes" id="UP001143545">
    <property type="component" value="Unassembled WGS sequence"/>
</dbReference>
<protein>
    <recommendedName>
        <fullName evidence="5">Tetratricopeptide repeat protein</fullName>
    </recommendedName>
</protein>
<dbReference type="InterPro" id="IPR011990">
    <property type="entry name" value="TPR-like_helical_dom_sf"/>
</dbReference>
<evidence type="ECO:0000256" key="1">
    <source>
        <dbReference type="PROSITE-ProRule" id="PRU00339"/>
    </source>
</evidence>
<name>A0A9W6B2M7_9FLAO</name>
<feature type="signal peptide" evidence="2">
    <location>
        <begin position="1"/>
        <end position="26"/>
    </location>
</feature>
<evidence type="ECO:0008006" key="5">
    <source>
        <dbReference type="Google" id="ProtNLM"/>
    </source>
</evidence>
<dbReference type="PROSITE" id="PS50005">
    <property type="entry name" value="TPR"/>
    <property type="match status" value="1"/>
</dbReference>